<dbReference type="AlphaFoldDB" id="A0A382MHR4"/>
<evidence type="ECO:0000313" key="1">
    <source>
        <dbReference type="EMBL" id="SVC47287.1"/>
    </source>
</evidence>
<gene>
    <name evidence="1" type="ORF">METZ01_LOCUS300141</name>
</gene>
<feature type="non-terminal residue" evidence="1">
    <location>
        <position position="1"/>
    </location>
</feature>
<organism evidence="1">
    <name type="scientific">marine metagenome</name>
    <dbReference type="NCBI Taxonomy" id="408172"/>
    <lineage>
        <taxon>unclassified sequences</taxon>
        <taxon>metagenomes</taxon>
        <taxon>ecological metagenomes</taxon>
    </lineage>
</organism>
<name>A0A382MHR4_9ZZZZ</name>
<proteinExistence type="predicted"/>
<sequence>ETIAEQFRLTGGQIAIIVRNAAAEAVNRKGPDRILKQTDLIKYCEIEAVSMFDNPYQKIGFGA</sequence>
<dbReference type="EMBL" id="UINC01093123">
    <property type="protein sequence ID" value="SVC47287.1"/>
    <property type="molecule type" value="Genomic_DNA"/>
</dbReference>
<reference evidence="1" key="1">
    <citation type="submission" date="2018-05" db="EMBL/GenBank/DDBJ databases">
        <authorList>
            <person name="Lanie J.A."/>
            <person name="Ng W.-L."/>
            <person name="Kazmierczak K.M."/>
            <person name="Andrzejewski T.M."/>
            <person name="Davidsen T.M."/>
            <person name="Wayne K.J."/>
            <person name="Tettelin H."/>
            <person name="Glass J.I."/>
            <person name="Rusch D."/>
            <person name="Podicherti R."/>
            <person name="Tsui H.-C.T."/>
            <person name="Winkler M.E."/>
        </authorList>
    </citation>
    <scope>NUCLEOTIDE SEQUENCE</scope>
</reference>
<accession>A0A382MHR4</accession>
<protein>
    <submittedName>
        <fullName evidence="1">Uncharacterized protein</fullName>
    </submittedName>
</protein>